<dbReference type="Pfam" id="PF13279">
    <property type="entry name" value="4HBT_2"/>
    <property type="match status" value="1"/>
</dbReference>
<keyword evidence="2 3" id="KW-0378">Hydrolase</keyword>
<dbReference type="PANTHER" id="PTHR31793:SF27">
    <property type="entry name" value="NOVEL THIOESTERASE SUPERFAMILY DOMAIN AND SAPOSIN A-TYPE DOMAIN CONTAINING PROTEIN (0610012H03RIK)"/>
    <property type="match status" value="1"/>
</dbReference>
<name>A0A7X0HSX7_9BACI</name>
<protein>
    <submittedName>
        <fullName evidence="3">Acyl-CoA thioester hydrolase</fullName>
        <ecNumber evidence="3">3.1.2.-</ecNumber>
    </submittedName>
</protein>
<comment type="caution">
    <text evidence="3">The sequence shown here is derived from an EMBL/GenBank/DDBJ whole genome shotgun (WGS) entry which is preliminary data.</text>
</comment>
<evidence type="ECO:0000256" key="2">
    <source>
        <dbReference type="ARBA" id="ARBA00022801"/>
    </source>
</evidence>
<gene>
    <name evidence="3" type="ORF">HNR53_002931</name>
</gene>
<evidence type="ECO:0000313" key="3">
    <source>
        <dbReference type="EMBL" id="MBB6446274.1"/>
    </source>
</evidence>
<reference evidence="3 4" key="1">
    <citation type="submission" date="2020-08" db="EMBL/GenBank/DDBJ databases">
        <title>Genomic Encyclopedia of Type Strains, Phase IV (KMG-IV): sequencing the most valuable type-strain genomes for metagenomic binning, comparative biology and taxonomic classification.</title>
        <authorList>
            <person name="Goeker M."/>
        </authorList>
    </citation>
    <scope>NUCLEOTIDE SEQUENCE [LARGE SCALE GENOMIC DNA]</scope>
    <source>
        <strain evidence="3 4">DSM 5391</strain>
    </source>
</reference>
<keyword evidence="4" id="KW-1185">Reference proteome</keyword>
<evidence type="ECO:0000313" key="4">
    <source>
        <dbReference type="Proteomes" id="UP000531594"/>
    </source>
</evidence>
<dbReference type="PANTHER" id="PTHR31793">
    <property type="entry name" value="4-HYDROXYBENZOYL-COA THIOESTERASE FAMILY MEMBER"/>
    <property type="match status" value="1"/>
</dbReference>
<dbReference type="GO" id="GO:0047617">
    <property type="term" value="F:fatty acyl-CoA hydrolase activity"/>
    <property type="evidence" value="ECO:0007669"/>
    <property type="project" value="TreeGrafter"/>
</dbReference>
<sequence length="140" mass="15672">MNKTVEYRFQVRWGETDAAGIVFYPSFYAWMDEASHHYFSKIGHPTTKLFENDKIGIPLVEAKCVFKSPLLFGDQVTVASTMSEVRNKVVIVNHTFLKEGQIVAEGYEIRAWASLNGAKLKAISIPDSVRKAIKSTTASV</sequence>
<dbReference type="Gene3D" id="3.10.129.10">
    <property type="entry name" value="Hotdog Thioesterase"/>
    <property type="match status" value="1"/>
</dbReference>
<dbReference type="AlphaFoldDB" id="A0A7X0HSX7"/>
<dbReference type="InterPro" id="IPR029069">
    <property type="entry name" value="HotDog_dom_sf"/>
</dbReference>
<evidence type="ECO:0000256" key="1">
    <source>
        <dbReference type="ARBA" id="ARBA00005953"/>
    </source>
</evidence>
<comment type="similarity">
    <text evidence="1">Belongs to the 4-hydroxybenzoyl-CoA thioesterase family.</text>
</comment>
<accession>A0A7X0HSX7</accession>
<dbReference type="InterPro" id="IPR006684">
    <property type="entry name" value="YbgC/YbaW"/>
</dbReference>
<dbReference type="InterPro" id="IPR050563">
    <property type="entry name" value="4-hydroxybenzoyl-CoA_TE"/>
</dbReference>
<dbReference type="SUPFAM" id="SSF54637">
    <property type="entry name" value="Thioesterase/thiol ester dehydrase-isomerase"/>
    <property type="match status" value="1"/>
</dbReference>
<dbReference type="EMBL" id="JACHGK010000010">
    <property type="protein sequence ID" value="MBB6446274.1"/>
    <property type="molecule type" value="Genomic_DNA"/>
</dbReference>
<proteinExistence type="inferred from homology"/>
<dbReference type="CDD" id="cd00586">
    <property type="entry name" value="4HBT"/>
    <property type="match status" value="1"/>
</dbReference>
<dbReference type="EC" id="3.1.2.-" evidence="3"/>
<dbReference type="PIRSF" id="PIRSF003230">
    <property type="entry name" value="YbgC"/>
    <property type="match status" value="1"/>
</dbReference>
<dbReference type="RefSeq" id="WP_184527117.1">
    <property type="nucleotide sequence ID" value="NZ_JACHGK010000010.1"/>
</dbReference>
<organism evidence="3 4">
    <name type="scientific">Bacillus benzoevorans</name>
    <dbReference type="NCBI Taxonomy" id="1456"/>
    <lineage>
        <taxon>Bacteria</taxon>
        <taxon>Bacillati</taxon>
        <taxon>Bacillota</taxon>
        <taxon>Bacilli</taxon>
        <taxon>Bacillales</taxon>
        <taxon>Bacillaceae</taxon>
        <taxon>Bacillus</taxon>
    </lineage>
</organism>
<dbReference type="Proteomes" id="UP000531594">
    <property type="component" value="Unassembled WGS sequence"/>
</dbReference>